<dbReference type="OrthoDB" id="2429015at2759"/>
<dbReference type="Proteomes" id="UP000789706">
    <property type="component" value="Unassembled WGS sequence"/>
</dbReference>
<protein>
    <submittedName>
        <fullName evidence="1">1421_t:CDS:1</fullName>
    </submittedName>
</protein>
<evidence type="ECO:0000313" key="1">
    <source>
        <dbReference type="EMBL" id="CAG8621142.1"/>
    </source>
</evidence>
<name>A0A9N9GRW3_9GLOM</name>
<keyword evidence="2" id="KW-1185">Reference proteome</keyword>
<gene>
    <name evidence="1" type="ORF">DEBURN_LOCUS10373</name>
</gene>
<dbReference type="AlphaFoldDB" id="A0A9N9GRW3"/>
<sequence length="227" mass="26916">MTAVLRSTNFLSHKIPDEEKLMNILKRDLYNICDTFEGVIVRKSCEKFYTEFYQWNIDLQIAERRRLLESTIFSEQKFTEFLEASSKKRIGEEKRVRHNEYNVDFVPELFDLPNNQEEGVEYDDEVKNLLDESEIHLQELCTILTDFRTYQREVKNILSENGIIDLSPSSEFVLLHLEETNFDSYKLMSDNPLKNKEITEEDNNVFDFHHTLVEAARLSKPPHIEKV</sequence>
<reference evidence="1" key="1">
    <citation type="submission" date="2021-06" db="EMBL/GenBank/DDBJ databases">
        <authorList>
            <person name="Kallberg Y."/>
            <person name="Tangrot J."/>
            <person name="Rosling A."/>
        </authorList>
    </citation>
    <scope>NUCLEOTIDE SEQUENCE</scope>
    <source>
        <strain evidence="1">AZ414A</strain>
    </source>
</reference>
<organism evidence="1 2">
    <name type="scientific">Diversispora eburnea</name>
    <dbReference type="NCBI Taxonomy" id="1213867"/>
    <lineage>
        <taxon>Eukaryota</taxon>
        <taxon>Fungi</taxon>
        <taxon>Fungi incertae sedis</taxon>
        <taxon>Mucoromycota</taxon>
        <taxon>Glomeromycotina</taxon>
        <taxon>Glomeromycetes</taxon>
        <taxon>Diversisporales</taxon>
        <taxon>Diversisporaceae</taxon>
        <taxon>Diversispora</taxon>
    </lineage>
</organism>
<accession>A0A9N9GRW3</accession>
<evidence type="ECO:0000313" key="2">
    <source>
        <dbReference type="Proteomes" id="UP000789706"/>
    </source>
</evidence>
<dbReference type="EMBL" id="CAJVPK010002952">
    <property type="protein sequence ID" value="CAG8621142.1"/>
    <property type="molecule type" value="Genomic_DNA"/>
</dbReference>
<comment type="caution">
    <text evidence="1">The sequence shown here is derived from an EMBL/GenBank/DDBJ whole genome shotgun (WGS) entry which is preliminary data.</text>
</comment>
<proteinExistence type="predicted"/>